<dbReference type="AlphaFoldDB" id="A0A6I4SS91"/>
<reference evidence="1 2" key="1">
    <citation type="submission" date="2019-12" db="EMBL/GenBank/DDBJ databases">
        <title>Genomic-based taxomic classification of the family Erythrobacteraceae.</title>
        <authorList>
            <person name="Xu L."/>
        </authorList>
    </citation>
    <scope>NUCLEOTIDE SEQUENCE [LARGE SCALE GENOMIC DNA]</scope>
    <source>
        <strain evidence="1 2">MCCC 1K01500</strain>
    </source>
</reference>
<proteinExistence type="predicted"/>
<evidence type="ECO:0000313" key="2">
    <source>
        <dbReference type="Proteomes" id="UP000433652"/>
    </source>
</evidence>
<comment type="caution">
    <text evidence="1">The sequence shown here is derived from an EMBL/GenBank/DDBJ whole genome shotgun (WGS) entry which is preliminary data.</text>
</comment>
<organism evidence="1 2">
    <name type="scientific">Croceibacterium salegens</name>
    <dbReference type="NCBI Taxonomy" id="1737568"/>
    <lineage>
        <taxon>Bacteria</taxon>
        <taxon>Pseudomonadati</taxon>
        <taxon>Pseudomonadota</taxon>
        <taxon>Alphaproteobacteria</taxon>
        <taxon>Sphingomonadales</taxon>
        <taxon>Erythrobacteraceae</taxon>
        <taxon>Croceibacterium</taxon>
    </lineage>
</organism>
<dbReference type="EMBL" id="WTYM01000030">
    <property type="protein sequence ID" value="MXO58705.1"/>
    <property type="molecule type" value="Genomic_DNA"/>
</dbReference>
<accession>A0A6I4SS91</accession>
<protein>
    <submittedName>
        <fullName evidence="1">Uncharacterized protein</fullName>
    </submittedName>
</protein>
<evidence type="ECO:0000313" key="1">
    <source>
        <dbReference type="EMBL" id="MXO58705.1"/>
    </source>
</evidence>
<dbReference type="RefSeq" id="WP_159792433.1">
    <property type="nucleotide sequence ID" value="NZ_WTYM01000030.1"/>
</dbReference>
<name>A0A6I4SS91_9SPHN</name>
<dbReference type="Proteomes" id="UP000433652">
    <property type="component" value="Unassembled WGS sequence"/>
</dbReference>
<sequence length="72" mass="7579">MDSIAAMDGDRISQALARIEAASRRIETIAARPAAAPAAAGDPDLERRHAALRSEAGAALRDLDSLIAELQR</sequence>
<dbReference type="OrthoDB" id="7429232at2"/>
<gene>
    <name evidence="1" type="ORF">GRI89_04010</name>
</gene>
<keyword evidence="2" id="KW-1185">Reference proteome</keyword>